<evidence type="ECO:0000313" key="1">
    <source>
        <dbReference type="EMBL" id="EFX76627.1"/>
    </source>
</evidence>
<keyword evidence="2" id="KW-1185">Reference proteome</keyword>
<protein>
    <submittedName>
        <fullName evidence="1">Uncharacterized protein</fullName>
    </submittedName>
</protein>
<name>E9GVB5_DAPPU</name>
<evidence type="ECO:0000313" key="2">
    <source>
        <dbReference type="Proteomes" id="UP000000305"/>
    </source>
</evidence>
<sequence length="120" mass="13543">MNNFGNQPNFLRSQREPEASPLLVVCLRNPHRLQHECVQLVQNLLGLILVMLHGKELQLQLLDVIPEVASQKTGTISQKRPHQLGRSVHTVTSVQQATRCPAPATWKPYDVQSQHEDGPR</sequence>
<dbReference type="InParanoid" id="E9GVB5"/>
<proteinExistence type="predicted"/>
<gene>
    <name evidence="1" type="ORF">DAPPUDRAFT_106893</name>
</gene>
<dbReference type="HOGENOM" id="CLU_2051959_0_0_1"/>
<dbReference type="KEGG" id="dpx:DAPPUDRAFT_106893"/>
<accession>E9GVB5</accession>
<dbReference type="AlphaFoldDB" id="E9GVB5"/>
<dbReference type="EMBL" id="GL732567">
    <property type="protein sequence ID" value="EFX76627.1"/>
    <property type="molecule type" value="Genomic_DNA"/>
</dbReference>
<reference evidence="1 2" key="1">
    <citation type="journal article" date="2011" name="Science">
        <title>The ecoresponsive genome of Daphnia pulex.</title>
        <authorList>
            <person name="Colbourne J.K."/>
            <person name="Pfrender M.E."/>
            <person name="Gilbert D."/>
            <person name="Thomas W.K."/>
            <person name="Tucker A."/>
            <person name="Oakley T.H."/>
            <person name="Tokishita S."/>
            <person name="Aerts A."/>
            <person name="Arnold G.J."/>
            <person name="Basu M.K."/>
            <person name="Bauer D.J."/>
            <person name="Caceres C.E."/>
            <person name="Carmel L."/>
            <person name="Casola C."/>
            <person name="Choi J.H."/>
            <person name="Detter J.C."/>
            <person name="Dong Q."/>
            <person name="Dusheyko S."/>
            <person name="Eads B.D."/>
            <person name="Frohlich T."/>
            <person name="Geiler-Samerotte K.A."/>
            <person name="Gerlach D."/>
            <person name="Hatcher P."/>
            <person name="Jogdeo S."/>
            <person name="Krijgsveld J."/>
            <person name="Kriventseva E.V."/>
            <person name="Kultz D."/>
            <person name="Laforsch C."/>
            <person name="Lindquist E."/>
            <person name="Lopez J."/>
            <person name="Manak J.R."/>
            <person name="Muller J."/>
            <person name="Pangilinan J."/>
            <person name="Patwardhan R.P."/>
            <person name="Pitluck S."/>
            <person name="Pritham E.J."/>
            <person name="Rechtsteiner A."/>
            <person name="Rho M."/>
            <person name="Rogozin I.B."/>
            <person name="Sakarya O."/>
            <person name="Salamov A."/>
            <person name="Schaack S."/>
            <person name="Shapiro H."/>
            <person name="Shiga Y."/>
            <person name="Skalitzky C."/>
            <person name="Smith Z."/>
            <person name="Souvorov A."/>
            <person name="Sung W."/>
            <person name="Tang Z."/>
            <person name="Tsuchiya D."/>
            <person name="Tu H."/>
            <person name="Vos H."/>
            <person name="Wang M."/>
            <person name="Wolf Y.I."/>
            <person name="Yamagata H."/>
            <person name="Yamada T."/>
            <person name="Ye Y."/>
            <person name="Shaw J.R."/>
            <person name="Andrews J."/>
            <person name="Crease T.J."/>
            <person name="Tang H."/>
            <person name="Lucas S.M."/>
            <person name="Robertson H.M."/>
            <person name="Bork P."/>
            <person name="Koonin E.V."/>
            <person name="Zdobnov E.M."/>
            <person name="Grigoriev I.V."/>
            <person name="Lynch M."/>
            <person name="Boore J.L."/>
        </authorList>
    </citation>
    <scope>NUCLEOTIDE SEQUENCE [LARGE SCALE GENOMIC DNA]</scope>
</reference>
<organism evidence="1 2">
    <name type="scientific">Daphnia pulex</name>
    <name type="common">Water flea</name>
    <dbReference type="NCBI Taxonomy" id="6669"/>
    <lineage>
        <taxon>Eukaryota</taxon>
        <taxon>Metazoa</taxon>
        <taxon>Ecdysozoa</taxon>
        <taxon>Arthropoda</taxon>
        <taxon>Crustacea</taxon>
        <taxon>Branchiopoda</taxon>
        <taxon>Diplostraca</taxon>
        <taxon>Cladocera</taxon>
        <taxon>Anomopoda</taxon>
        <taxon>Daphniidae</taxon>
        <taxon>Daphnia</taxon>
    </lineage>
</organism>
<dbReference type="Proteomes" id="UP000000305">
    <property type="component" value="Unassembled WGS sequence"/>
</dbReference>